<dbReference type="EMBL" id="JACSNQ010000004">
    <property type="protein sequence ID" value="MBM6774608.1"/>
    <property type="molecule type" value="Genomic_DNA"/>
</dbReference>
<proteinExistence type="predicted"/>
<protein>
    <recommendedName>
        <fullName evidence="3">LA2681-like HEPN domain-containing protein</fullName>
    </recommendedName>
</protein>
<comment type="caution">
    <text evidence="1">The sequence shown here is derived from an EMBL/GenBank/DDBJ whole genome shotgun (WGS) entry which is preliminary data.</text>
</comment>
<accession>A0ABS2F209</accession>
<organism evidence="1 2">
    <name type="scientific">Olsenella profusa</name>
    <dbReference type="NCBI Taxonomy" id="138595"/>
    <lineage>
        <taxon>Bacteria</taxon>
        <taxon>Bacillati</taxon>
        <taxon>Actinomycetota</taxon>
        <taxon>Coriobacteriia</taxon>
        <taxon>Coriobacteriales</taxon>
        <taxon>Atopobiaceae</taxon>
        <taxon>Olsenella</taxon>
    </lineage>
</organism>
<evidence type="ECO:0000313" key="1">
    <source>
        <dbReference type="EMBL" id="MBM6774608.1"/>
    </source>
</evidence>
<keyword evidence="2" id="KW-1185">Reference proteome</keyword>
<evidence type="ECO:0008006" key="3">
    <source>
        <dbReference type="Google" id="ProtNLM"/>
    </source>
</evidence>
<evidence type="ECO:0000313" key="2">
    <source>
        <dbReference type="Proteomes" id="UP000712527"/>
    </source>
</evidence>
<sequence>MRDFDEKRVVYYGRNDYAAGVHRDRCLSVLASAEIVDLTSINEAIEAHQIKLTVEGIPELFLGQSIEDHPRRATILFSKACRLVSSELENKSIGEVYDQVELQYGKEFWELMEACGAWQKMKSPDFEKLLMDHPECLGMVLQYKKPVECFADEIKRALINNPRYSAELIVGRLAAEETSEKALNLPQNLGNSEIDGIMLSYINSETANPNYVSALRNWPSGKAARYNPSPEVRVKAKRQYDKSMDDLFRNGTGLRYGTGVVIDMRQNACKGVTREGFSLTHSFSGRWLKKYMDPATVMNNLIYVFDFVDSHGLMQAPARKHEEHGIMATLGMHVKGEYRETTGFQMRSGLTHLETMAYANFLETNGGRLESAIEWVYNQYFAEEFDITGFSLALPSEKATWLDKCKAIGPEIERAVKAYSLYSKYGVIDDEYFPHESMRSFSSLTALDGKKYAIAGSSFERFGSLLFSDQCMLSYLHAEKISESSFYEMMVNHHVTRGDYPEYLQPNLNELIKNEFVIEHDENGRLEPTDYAVCLKIIWEHDALPLFRLGKRDLEIVESLASRHTISYCDKLFAPFESDYLDYMFNDASFSNSAGLRNRYDHANSSIDDPQADDIRADYFKLLSLLIAITLKINEELMRKSGLGGLDSFVDWPYYDESVFRLARELGLAK</sequence>
<name>A0ABS2F209_9ACTN</name>
<reference evidence="1 2" key="1">
    <citation type="journal article" date="2021" name="Sci. Rep.">
        <title>The distribution of antibiotic resistance genes in chicken gut microbiota commensals.</title>
        <authorList>
            <person name="Juricova H."/>
            <person name="Matiasovicova J."/>
            <person name="Kubasova T."/>
            <person name="Cejkova D."/>
            <person name="Rychlik I."/>
        </authorList>
    </citation>
    <scope>NUCLEOTIDE SEQUENCE [LARGE SCALE GENOMIC DNA]</scope>
    <source>
        <strain evidence="1 2">An794</strain>
    </source>
</reference>
<gene>
    <name evidence="1" type="ORF">H9X80_03490</name>
</gene>
<dbReference type="RefSeq" id="WP_204792964.1">
    <property type="nucleotide sequence ID" value="NZ_JACSNQ010000004.1"/>
</dbReference>
<dbReference type="Proteomes" id="UP000712527">
    <property type="component" value="Unassembled WGS sequence"/>
</dbReference>